<gene>
    <name evidence="2" type="ORF">F5050DRAFT_1752177</name>
</gene>
<organism evidence="2 3">
    <name type="scientific">Lentinula boryana</name>
    <dbReference type="NCBI Taxonomy" id="40481"/>
    <lineage>
        <taxon>Eukaryota</taxon>
        <taxon>Fungi</taxon>
        <taxon>Dikarya</taxon>
        <taxon>Basidiomycota</taxon>
        <taxon>Agaricomycotina</taxon>
        <taxon>Agaricomycetes</taxon>
        <taxon>Agaricomycetidae</taxon>
        <taxon>Agaricales</taxon>
        <taxon>Marasmiineae</taxon>
        <taxon>Omphalotaceae</taxon>
        <taxon>Lentinula</taxon>
    </lineage>
</organism>
<name>A0ABQ8QFT8_9AGAR</name>
<evidence type="ECO:0000256" key="1">
    <source>
        <dbReference type="SAM" id="Phobius"/>
    </source>
</evidence>
<keyword evidence="1" id="KW-0812">Transmembrane</keyword>
<dbReference type="EMBL" id="MU790583">
    <property type="protein sequence ID" value="KAJ3997391.1"/>
    <property type="molecule type" value="Genomic_DNA"/>
</dbReference>
<dbReference type="PANTHER" id="PTHR12840:SF1">
    <property type="entry name" value="NADH DEHYDROGENASE [UBIQUINONE] 1 BETA SUBCOMPLEX SUBUNIT 8, MITOCHONDRIAL"/>
    <property type="match status" value="1"/>
</dbReference>
<evidence type="ECO:0000313" key="2">
    <source>
        <dbReference type="EMBL" id="KAJ3997391.1"/>
    </source>
</evidence>
<evidence type="ECO:0000313" key="3">
    <source>
        <dbReference type="Proteomes" id="UP001163828"/>
    </source>
</evidence>
<keyword evidence="1" id="KW-1133">Transmembrane helix</keyword>
<protein>
    <submittedName>
        <fullName evidence="2">Uncharacterized protein</fullName>
    </submittedName>
</protein>
<sequence>MKPRFFEARTVWPRFRFPSFFMSSIVQRSAWRAARRPLARYTSGSVSASRKPYIPLDIDTNPKPVQDYRYAPPVSSQYLPPYGWDDLQMRRNFGDPLAEHDELTSMWGPDVPPPGVKPRTALTHFLLAVAGFAGVFYTTKWFLTPEPHFIRRTYPYDGLLTELGGLPENKARIEEENEE</sequence>
<feature type="non-terminal residue" evidence="2">
    <location>
        <position position="1"/>
    </location>
</feature>
<keyword evidence="1" id="KW-0472">Membrane</keyword>
<dbReference type="PANTHER" id="PTHR12840">
    <property type="entry name" value="NADH-UBIQUINONE OXIDOREDUCTASE ASHI SUBUNIT"/>
    <property type="match status" value="1"/>
</dbReference>
<accession>A0ABQ8QFT8</accession>
<dbReference type="InterPro" id="IPR008699">
    <property type="entry name" value="NDUFB8"/>
</dbReference>
<keyword evidence="3" id="KW-1185">Reference proteome</keyword>
<reference evidence="2" key="1">
    <citation type="submission" date="2022-08" db="EMBL/GenBank/DDBJ databases">
        <authorList>
            <consortium name="DOE Joint Genome Institute"/>
            <person name="Min B."/>
            <person name="Riley R."/>
            <person name="Sierra-Patev S."/>
            <person name="Naranjo-Ortiz M."/>
            <person name="Looney B."/>
            <person name="Konkel Z."/>
            <person name="Slot J.C."/>
            <person name="Sakamoto Y."/>
            <person name="Steenwyk J.L."/>
            <person name="Rokas A."/>
            <person name="Carro J."/>
            <person name="Camarero S."/>
            <person name="Ferreira P."/>
            <person name="Molpeceres G."/>
            <person name="Ruiz-Duenas F.J."/>
            <person name="Serrano A."/>
            <person name="Henrissat B."/>
            <person name="Drula E."/>
            <person name="Hughes K.W."/>
            <person name="Mata J.L."/>
            <person name="Ishikawa N.K."/>
            <person name="Vargas-Isla R."/>
            <person name="Ushijima S."/>
            <person name="Smith C.A."/>
            <person name="Ahrendt S."/>
            <person name="Andreopoulos W."/>
            <person name="He G."/>
            <person name="Labutti K."/>
            <person name="Lipzen A."/>
            <person name="Ng V."/>
            <person name="Sandor L."/>
            <person name="Barry K."/>
            <person name="Martinez A.T."/>
            <person name="Xiao Y."/>
            <person name="Gibbons J.G."/>
            <person name="Terashima K."/>
            <person name="Hibbett D.S."/>
            <person name="Grigoriev I.V."/>
        </authorList>
    </citation>
    <scope>NUCLEOTIDE SEQUENCE</scope>
    <source>
        <strain evidence="2">TFB10827</strain>
    </source>
</reference>
<dbReference type="Proteomes" id="UP001163828">
    <property type="component" value="Unassembled WGS sequence"/>
</dbReference>
<proteinExistence type="predicted"/>
<comment type="caution">
    <text evidence="2">The sequence shown here is derived from an EMBL/GenBank/DDBJ whole genome shotgun (WGS) entry which is preliminary data.</text>
</comment>
<feature type="transmembrane region" description="Helical" evidence="1">
    <location>
        <begin position="121"/>
        <end position="143"/>
    </location>
</feature>